<dbReference type="AlphaFoldDB" id="A0A8E0RT59"/>
<organism evidence="2 3">
    <name type="scientific">Fasciolopsis buskii</name>
    <dbReference type="NCBI Taxonomy" id="27845"/>
    <lineage>
        <taxon>Eukaryota</taxon>
        <taxon>Metazoa</taxon>
        <taxon>Spiralia</taxon>
        <taxon>Lophotrochozoa</taxon>
        <taxon>Platyhelminthes</taxon>
        <taxon>Trematoda</taxon>
        <taxon>Digenea</taxon>
        <taxon>Plagiorchiida</taxon>
        <taxon>Echinostomata</taxon>
        <taxon>Echinostomatoidea</taxon>
        <taxon>Fasciolidae</taxon>
        <taxon>Fasciolopsis</taxon>
    </lineage>
</organism>
<evidence type="ECO:0000313" key="2">
    <source>
        <dbReference type="EMBL" id="KAA0192894.1"/>
    </source>
</evidence>
<gene>
    <name evidence="2" type="ORF">FBUS_11565</name>
</gene>
<name>A0A8E0RT59_9TREM</name>
<reference evidence="2" key="1">
    <citation type="submission" date="2019-05" db="EMBL/GenBank/DDBJ databases">
        <title>Annotation for the trematode Fasciolopsis buski.</title>
        <authorList>
            <person name="Choi Y.-J."/>
        </authorList>
    </citation>
    <scope>NUCLEOTIDE SEQUENCE</scope>
    <source>
        <strain evidence="2">HT</strain>
        <tissue evidence="2">Whole worm</tissue>
    </source>
</reference>
<comment type="caution">
    <text evidence="2">The sequence shown here is derived from an EMBL/GenBank/DDBJ whole genome shotgun (WGS) entry which is preliminary data.</text>
</comment>
<dbReference type="Proteomes" id="UP000728185">
    <property type="component" value="Unassembled WGS sequence"/>
</dbReference>
<feature type="compositionally biased region" description="Basic and acidic residues" evidence="1">
    <location>
        <begin position="76"/>
        <end position="88"/>
    </location>
</feature>
<accession>A0A8E0RT59</accession>
<keyword evidence="3" id="KW-1185">Reference proteome</keyword>
<proteinExistence type="predicted"/>
<sequence length="121" mass="13205">MDRTKQCGYLLRSILLALAGPRGVGMGSRPRQSYQPPGLSRDFLPKPPLDTGDANSNSSGEGSHRLHLKPRTLPLETREDRQLSERAKSIFGTGRPREASPVREVAASRTSDDPVSKPAEN</sequence>
<dbReference type="OrthoDB" id="2417221at2759"/>
<evidence type="ECO:0000313" key="3">
    <source>
        <dbReference type="Proteomes" id="UP000728185"/>
    </source>
</evidence>
<protein>
    <submittedName>
        <fullName evidence="2">Uncharacterized protein</fullName>
    </submittedName>
</protein>
<feature type="region of interest" description="Disordered" evidence="1">
    <location>
        <begin position="20"/>
        <end position="121"/>
    </location>
</feature>
<feature type="compositionally biased region" description="Basic and acidic residues" evidence="1">
    <location>
        <begin position="110"/>
        <end position="121"/>
    </location>
</feature>
<dbReference type="EMBL" id="LUCM01005377">
    <property type="protein sequence ID" value="KAA0192894.1"/>
    <property type="molecule type" value="Genomic_DNA"/>
</dbReference>
<evidence type="ECO:0000256" key="1">
    <source>
        <dbReference type="SAM" id="MobiDB-lite"/>
    </source>
</evidence>